<sequence>MRDDMFCLVVWGRRSEAKCLGICISSQHEFVSLVRTRGLSGGCPSSGCRGDCHVEAHGKLNKRELHKLKTTPKLNFLHKKVWRSYNNLVLFWASQVYETTDCNMDDALLCQRKTLKLNMTNKLKFAHKKAWGI</sequence>
<dbReference type="AlphaFoldDB" id="A0AB40B6M9"/>
<dbReference type="Proteomes" id="UP001515500">
    <property type="component" value="Chromosome 4"/>
</dbReference>
<evidence type="ECO:0000313" key="1">
    <source>
        <dbReference type="Proteomes" id="UP001515500"/>
    </source>
</evidence>
<protein>
    <submittedName>
        <fullName evidence="2">Uncharacterized protein LOC120259436</fullName>
    </submittedName>
</protein>
<evidence type="ECO:0000313" key="2">
    <source>
        <dbReference type="RefSeq" id="XP_039122970.1"/>
    </source>
</evidence>
<organism evidence="1 2">
    <name type="scientific">Dioscorea cayennensis subsp. rotundata</name>
    <name type="common">White Guinea yam</name>
    <name type="synonym">Dioscorea rotundata</name>
    <dbReference type="NCBI Taxonomy" id="55577"/>
    <lineage>
        <taxon>Eukaryota</taxon>
        <taxon>Viridiplantae</taxon>
        <taxon>Streptophyta</taxon>
        <taxon>Embryophyta</taxon>
        <taxon>Tracheophyta</taxon>
        <taxon>Spermatophyta</taxon>
        <taxon>Magnoliopsida</taxon>
        <taxon>Liliopsida</taxon>
        <taxon>Dioscoreales</taxon>
        <taxon>Dioscoreaceae</taxon>
        <taxon>Dioscorea</taxon>
    </lineage>
</organism>
<reference evidence="2" key="1">
    <citation type="submission" date="2025-08" db="UniProtKB">
        <authorList>
            <consortium name="RefSeq"/>
        </authorList>
    </citation>
    <scope>IDENTIFICATION</scope>
</reference>
<dbReference type="RefSeq" id="XP_039122970.1">
    <property type="nucleotide sequence ID" value="XM_039267036.1"/>
</dbReference>
<gene>
    <name evidence="2" type="primary">LOC120259436</name>
</gene>
<keyword evidence="1" id="KW-1185">Reference proteome</keyword>
<proteinExistence type="predicted"/>
<name>A0AB40B6M9_DIOCR</name>
<accession>A0AB40B6M9</accession>
<dbReference type="GeneID" id="120259436"/>